<evidence type="ECO:0000256" key="3">
    <source>
        <dbReference type="ARBA" id="ARBA00022723"/>
    </source>
</evidence>
<evidence type="ECO:0000256" key="9">
    <source>
        <dbReference type="SAM" id="MobiDB-lite"/>
    </source>
</evidence>
<dbReference type="Pfam" id="PF15906">
    <property type="entry name" value="zf-NOSIP"/>
    <property type="match status" value="1"/>
</dbReference>
<evidence type="ECO:0000256" key="1">
    <source>
        <dbReference type="ARBA" id="ARBA00004123"/>
    </source>
</evidence>
<dbReference type="InterPro" id="IPR013083">
    <property type="entry name" value="Znf_RING/FYVE/PHD"/>
</dbReference>
<protein>
    <recommendedName>
        <fullName evidence="14">RING-type domain-containing protein</fullName>
    </recommendedName>
</protein>
<name>A0AAD7GB05_MYCRO</name>
<reference evidence="12" key="1">
    <citation type="submission" date="2023-03" db="EMBL/GenBank/DDBJ databases">
        <title>Massive genome expansion in bonnet fungi (Mycena s.s.) driven by repeated elements and novel gene families across ecological guilds.</title>
        <authorList>
            <consortium name="Lawrence Berkeley National Laboratory"/>
            <person name="Harder C.B."/>
            <person name="Miyauchi S."/>
            <person name="Viragh M."/>
            <person name="Kuo A."/>
            <person name="Thoen E."/>
            <person name="Andreopoulos B."/>
            <person name="Lu D."/>
            <person name="Skrede I."/>
            <person name="Drula E."/>
            <person name="Henrissat B."/>
            <person name="Morin E."/>
            <person name="Kohler A."/>
            <person name="Barry K."/>
            <person name="LaButti K."/>
            <person name="Morin E."/>
            <person name="Salamov A."/>
            <person name="Lipzen A."/>
            <person name="Mereny Z."/>
            <person name="Hegedus B."/>
            <person name="Baldrian P."/>
            <person name="Stursova M."/>
            <person name="Weitz H."/>
            <person name="Taylor A."/>
            <person name="Grigoriev I.V."/>
            <person name="Nagy L.G."/>
            <person name="Martin F."/>
            <person name="Kauserud H."/>
        </authorList>
    </citation>
    <scope>NUCLEOTIDE SEQUENCE</scope>
    <source>
        <strain evidence="12">CBHHK067</strain>
    </source>
</reference>
<evidence type="ECO:0000259" key="10">
    <source>
        <dbReference type="Pfam" id="PF00097"/>
    </source>
</evidence>
<dbReference type="InterPro" id="IPR018957">
    <property type="entry name" value="Znf_C3HC4_RING-type"/>
</dbReference>
<feature type="domain" description="Nitric oxide synthase-interacting protein zinc-finger" evidence="11">
    <location>
        <begin position="4"/>
        <end position="76"/>
    </location>
</feature>
<comment type="caution">
    <text evidence="12">The sequence shown here is derived from an EMBL/GenBank/DDBJ whole genome shotgun (WGS) entry which is preliminary data.</text>
</comment>
<sequence>MTKHSKNNTASSVFSYAEHRIASAFYGTKRQRLGNESMRRFDACALCLHTARDPVTCKDGHLFCKECAVNDLLSQKKDLKRQKDKAEQIRKDMEAQVQSAKAAARERVLQDFERGQLGLAATPSASVSASESAATGSKRPFSTAFEFSPSHVSDLVAQAEEAAARVIAKEQVEAAKGVLPDFWLPSLTPTFGGVAARDVLAAGGKSGQSKIGPVCRGGGERHSFALKDLIPVKFSYHTEGKEGAGAKESKDPGEAVCPSCMKKLSNNVIMFLMKPCAHVICRTCTETLVRPPPPGPAAAASTSSKTPTVTDDAGLPKESGEEAHVCIVCDAQLRKKDIIELKREGTGFASGGLAETSRGGISFQG</sequence>
<feature type="coiled-coil region" evidence="8">
    <location>
        <begin position="69"/>
        <end position="103"/>
    </location>
</feature>
<dbReference type="AlphaFoldDB" id="A0AAD7GB05"/>
<dbReference type="Pfam" id="PF00097">
    <property type="entry name" value="zf-C3HC4"/>
    <property type="match status" value="1"/>
</dbReference>
<keyword evidence="8" id="KW-0175">Coiled coil</keyword>
<comment type="similarity">
    <text evidence="2 7">Belongs to the NOSIP family.</text>
</comment>
<dbReference type="GO" id="GO:0005634">
    <property type="term" value="C:nucleus"/>
    <property type="evidence" value="ECO:0007669"/>
    <property type="project" value="UniProtKB-SubCell"/>
</dbReference>
<dbReference type="PIRSF" id="PIRSF023577">
    <property type="entry name" value="ENOS_interacting"/>
    <property type="match status" value="1"/>
</dbReference>
<dbReference type="InterPro" id="IPR016818">
    <property type="entry name" value="NOSIP"/>
</dbReference>
<dbReference type="EMBL" id="JARKIE010000158">
    <property type="protein sequence ID" value="KAJ7674159.1"/>
    <property type="molecule type" value="Genomic_DNA"/>
</dbReference>
<dbReference type="Proteomes" id="UP001221757">
    <property type="component" value="Unassembled WGS sequence"/>
</dbReference>
<dbReference type="Gene3D" id="3.30.40.10">
    <property type="entry name" value="Zinc/RING finger domain, C3HC4 (zinc finger)"/>
    <property type="match status" value="2"/>
</dbReference>
<evidence type="ECO:0000256" key="7">
    <source>
        <dbReference type="PIRNR" id="PIRNR023577"/>
    </source>
</evidence>
<evidence type="ECO:0000313" key="12">
    <source>
        <dbReference type="EMBL" id="KAJ7674159.1"/>
    </source>
</evidence>
<keyword evidence="4" id="KW-0863">Zinc-finger</keyword>
<feature type="domain" description="Zinc finger C3HC4 RING-type" evidence="10">
    <location>
        <begin position="257"/>
        <end position="290"/>
    </location>
</feature>
<keyword evidence="6 7" id="KW-0539">Nucleus</keyword>
<gene>
    <name evidence="12" type="ORF">B0H17DRAFT_161175</name>
</gene>
<evidence type="ECO:0000256" key="2">
    <source>
        <dbReference type="ARBA" id="ARBA00008126"/>
    </source>
</evidence>
<evidence type="ECO:0000256" key="4">
    <source>
        <dbReference type="ARBA" id="ARBA00022771"/>
    </source>
</evidence>
<proteinExistence type="inferred from homology"/>
<dbReference type="SUPFAM" id="SSF57850">
    <property type="entry name" value="RING/U-box"/>
    <property type="match status" value="2"/>
</dbReference>
<evidence type="ECO:0000259" key="11">
    <source>
        <dbReference type="Pfam" id="PF15906"/>
    </source>
</evidence>
<evidence type="ECO:0008006" key="14">
    <source>
        <dbReference type="Google" id="ProtNLM"/>
    </source>
</evidence>
<evidence type="ECO:0000313" key="13">
    <source>
        <dbReference type="Proteomes" id="UP001221757"/>
    </source>
</evidence>
<organism evidence="12 13">
    <name type="scientific">Mycena rosella</name>
    <name type="common">Pink bonnet</name>
    <name type="synonym">Agaricus rosellus</name>
    <dbReference type="NCBI Taxonomy" id="1033263"/>
    <lineage>
        <taxon>Eukaryota</taxon>
        <taxon>Fungi</taxon>
        <taxon>Dikarya</taxon>
        <taxon>Basidiomycota</taxon>
        <taxon>Agaricomycotina</taxon>
        <taxon>Agaricomycetes</taxon>
        <taxon>Agaricomycetidae</taxon>
        <taxon>Agaricales</taxon>
        <taxon>Marasmiineae</taxon>
        <taxon>Mycenaceae</taxon>
        <taxon>Mycena</taxon>
    </lineage>
</organism>
<dbReference type="InterPro" id="IPR031790">
    <property type="entry name" value="Znf-NOSIP"/>
</dbReference>
<evidence type="ECO:0000256" key="5">
    <source>
        <dbReference type="ARBA" id="ARBA00022833"/>
    </source>
</evidence>
<dbReference type="PANTHER" id="PTHR13063:SF10">
    <property type="entry name" value="NITRIC OXIDE SYNTHASE-INTERACTING PROTEIN"/>
    <property type="match status" value="1"/>
</dbReference>
<keyword evidence="13" id="KW-1185">Reference proteome</keyword>
<feature type="compositionally biased region" description="Low complexity" evidence="9">
    <location>
        <begin position="297"/>
        <end position="308"/>
    </location>
</feature>
<dbReference type="GO" id="GO:0061630">
    <property type="term" value="F:ubiquitin protein ligase activity"/>
    <property type="evidence" value="ECO:0007669"/>
    <property type="project" value="InterPro"/>
</dbReference>
<accession>A0AAD7GB05</accession>
<evidence type="ECO:0000256" key="8">
    <source>
        <dbReference type="SAM" id="Coils"/>
    </source>
</evidence>
<keyword evidence="3" id="KW-0479">Metal-binding</keyword>
<dbReference type="PANTHER" id="PTHR13063">
    <property type="entry name" value="ENOS INTERACTING PROTEIN"/>
    <property type="match status" value="1"/>
</dbReference>
<keyword evidence="5" id="KW-0862">Zinc</keyword>
<comment type="subcellular location">
    <subcellularLocation>
        <location evidence="1 7">Nucleus</location>
    </subcellularLocation>
</comment>
<dbReference type="GO" id="GO:0008270">
    <property type="term" value="F:zinc ion binding"/>
    <property type="evidence" value="ECO:0007669"/>
    <property type="project" value="UniProtKB-KW"/>
</dbReference>
<evidence type="ECO:0000256" key="6">
    <source>
        <dbReference type="ARBA" id="ARBA00023242"/>
    </source>
</evidence>
<feature type="region of interest" description="Disordered" evidence="9">
    <location>
        <begin position="292"/>
        <end position="317"/>
    </location>
</feature>